<dbReference type="EMBL" id="FOKV01000031">
    <property type="protein sequence ID" value="SFC96215.1"/>
    <property type="molecule type" value="Genomic_DNA"/>
</dbReference>
<dbReference type="RefSeq" id="WP_092545211.1">
    <property type="nucleotide sequence ID" value="NZ_FOKV01000031.1"/>
</dbReference>
<dbReference type="OrthoDB" id="1456570at2"/>
<organism evidence="2 3">
    <name type="scientific">Zunongwangia mangrovi</name>
    <dbReference type="NCBI Taxonomy" id="1334022"/>
    <lineage>
        <taxon>Bacteria</taxon>
        <taxon>Pseudomonadati</taxon>
        <taxon>Bacteroidota</taxon>
        <taxon>Flavobacteriia</taxon>
        <taxon>Flavobacteriales</taxon>
        <taxon>Flavobacteriaceae</taxon>
        <taxon>Zunongwangia</taxon>
    </lineage>
</organism>
<dbReference type="Proteomes" id="UP000199438">
    <property type="component" value="Unassembled WGS sequence"/>
</dbReference>
<name>A0A1I1NFF5_9FLAO</name>
<feature type="domain" description="Cysteine-rich CPCC" evidence="1">
    <location>
        <begin position="101"/>
        <end position="173"/>
    </location>
</feature>
<accession>A0A1I1NFF5</accession>
<dbReference type="InterPro" id="IPR025983">
    <property type="entry name" value="Cys_rich_CPCC"/>
</dbReference>
<dbReference type="Pfam" id="PF14206">
    <property type="entry name" value="Cys_rich_CPCC"/>
    <property type="match status" value="1"/>
</dbReference>
<dbReference type="AlphaFoldDB" id="A0A1I1NFF5"/>
<sequence length="184" mass="21980">MKIERPHIKLHRIDNQTVLDVDTWELKDIIEDYLREECEIDYEFFQEINPELAKTNYESYRLFFSKEYSENKIVDFLKKYSDKELIEIVQFQRAQANGRFYCDCCGYNTLNEKPNGTYQICTICFWEDDPIQKNDPNYKGGANRVSLNQAKKNFAEFGACERDLIKNVQKVHRSDIRNPKYEAE</sequence>
<evidence type="ECO:0000313" key="2">
    <source>
        <dbReference type="EMBL" id="SFC96215.1"/>
    </source>
</evidence>
<reference evidence="3" key="1">
    <citation type="submission" date="2016-10" db="EMBL/GenBank/DDBJ databases">
        <authorList>
            <person name="Varghese N."/>
            <person name="Submissions S."/>
        </authorList>
    </citation>
    <scope>NUCLEOTIDE SEQUENCE [LARGE SCALE GENOMIC DNA]</scope>
    <source>
        <strain evidence="3">DSM 24499</strain>
    </source>
</reference>
<evidence type="ECO:0000313" key="3">
    <source>
        <dbReference type="Proteomes" id="UP000199438"/>
    </source>
</evidence>
<protein>
    <submittedName>
        <fullName evidence="2">Cysteine-rich CPCC</fullName>
    </submittedName>
</protein>
<evidence type="ECO:0000259" key="1">
    <source>
        <dbReference type="Pfam" id="PF14206"/>
    </source>
</evidence>
<proteinExistence type="predicted"/>
<gene>
    <name evidence="2" type="ORF">SAMN04487907_1312</name>
</gene>
<keyword evidence="3" id="KW-1185">Reference proteome</keyword>